<protein>
    <submittedName>
        <fullName evidence="3">Putative capsular polysaccharide synthesis enzyme</fullName>
    </submittedName>
</protein>
<evidence type="ECO:0000256" key="1">
    <source>
        <dbReference type="ARBA" id="ARBA00022679"/>
    </source>
</evidence>
<dbReference type="Proteomes" id="UP000019254">
    <property type="component" value="Unassembled WGS sequence"/>
</dbReference>
<name>W7CBS7_9LIST</name>
<feature type="domain" description="Glycosyl transferase family 1" evidence="2">
    <location>
        <begin position="84"/>
        <end position="241"/>
    </location>
</feature>
<organism evidence="3 4">
    <name type="scientific">Listeria cornellensis FSL F6-0969</name>
    <dbReference type="NCBI Taxonomy" id="1265820"/>
    <lineage>
        <taxon>Bacteria</taxon>
        <taxon>Bacillati</taxon>
        <taxon>Bacillota</taxon>
        <taxon>Bacilli</taxon>
        <taxon>Bacillales</taxon>
        <taxon>Listeriaceae</taxon>
        <taxon>Listeria</taxon>
    </lineage>
</organism>
<dbReference type="GO" id="GO:0016757">
    <property type="term" value="F:glycosyltransferase activity"/>
    <property type="evidence" value="ECO:0007669"/>
    <property type="project" value="InterPro"/>
</dbReference>
<dbReference type="PANTHER" id="PTHR46401:SF2">
    <property type="entry name" value="GLYCOSYLTRANSFERASE WBBK-RELATED"/>
    <property type="match status" value="1"/>
</dbReference>
<comment type="caution">
    <text evidence="3">The sequence shown here is derived from an EMBL/GenBank/DDBJ whole genome shotgun (WGS) entry which is preliminary data.</text>
</comment>
<evidence type="ECO:0000313" key="4">
    <source>
        <dbReference type="Proteomes" id="UP000019254"/>
    </source>
</evidence>
<sequence length="267" mass="31145">MHEEFPASLLYKKIGRYRFPEWIAALFRKIELRILPVFDGLLFAEAYYKEVYMNVNIRKIDVLNYPLLCKETKLLKVNSEISNLIYAGALHEMRGFFEMLQLAKLLRDSNYAFSLKIIGPGSDELIQQGQEYINKHQLNECVIIDPYMDYAMLELEYQKADIGLALLHETPNYVKSLASKLYEYMSYGIVSVASHFPLWEQLLVSADAGIAVNPMDIHEIYESVTLLIRDVNYRYRLAGNGLQAHKDHYNWEGEEKKMLKFIQQIEP</sequence>
<dbReference type="Gene3D" id="3.40.50.2000">
    <property type="entry name" value="Glycogen Phosphorylase B"/>
    <property type="match status" value="1"/>
</dbReference>
<dbReference type="PANTHER" id="PTHR46401">
    <property type="entry name" value="GLYCOSYLTRANSFERASE WBBK-RELATED"/>
    <property type="match status" value="1"/>
</dbReference>
<dbReference type="STRING" id="1265820.PCORN_08962"/>
<dbReference type="Pfam" id="PF00534">
    <property type="entry name" value="Glycos_transf_1"/>
    <property type="match status" value="1"/>
</dbReference>
<dbReference type="GO" id="GO:0009103">
    <property type="term" value="P:lipopolysaccharide biosynthetic process"/>
    <property type="evidence" value="ECO:0007669"/>
    <property type="project" value="TreeGrafter"/>
</dbReference>
<keyword evidence="1" id="KW-0808">Transferase</keyword>
<evidence type="ECO:0000313" key="3">
    <source>
        <dbReference type="EMBL" id="EUJ30223.1"/>
    </source>
</evidence>
<dbReference type="InterPro" id="IPR001296">
    <property type="entry name" value="Glyco_trans_1"/>
</dbReference>
<accession>W7CBS7</accession>
<reference evidence="3 4" key="1">
    <citation type="journal article" date="2014" name="Int. J. Syst. Evol. Microbiol.">
        <title>Listeria floridensis sp. nov., Listeria aquatica sp. nov., Listeria cornellensis sp. nov., Listeria riparia sp. nov. and Listeria grandensis sp. nov., from agricultural and natural environments.</title>
        <authorList>
            <person name="den Bakker H.C."/>
            <person name="Warchocki S."/>
            <person name="Wright E.M."/>
            <person name="Allred A.F."/>
            <person name="Ahlstrom C."/>
            <person name="Manuel C.S."/>
            <person name="Stasiewicz M.J."/>
            <person name="Burrell A."/>
            <person name="Roof S."/>
            <person name="Strawn L."/>
            <person name="Fortes E.D."/>
            <person name="Nightingale K.K."/>
            <person name="Kephart D."/>
            <person name="Wiedmann M."/>
        </authorList>
    </citation>
    <scope>NUCLEOTIDE SEQUENCE [LARGE SCALE GENOMIC DNA]</scope>
    <source>
        <strain evidence="4">FSL F6-969</strain>
    </source>
</reference>
<proteinExistence type="predicted"/>
<dbReference type="SUPFAM" id="SSF53756">
    <property type="entry name" value="UDP-Glycosyltransferase/glycogen phosphorylase"/>
    <property type="match status" value="1"/>
</dbReference>
<gene>
    <name evidence="3" type="ORF">PCORN_08962</name>
</gene>
<dbReference type="AlphaFoldDB" id="W7CBS7"/>
<evidence type="ECO:0000259" key="2">
    <source>
        <dbReference type="Pfam" id="PF00534"/>
    </source>
</evidence>
<dbReference type="PATRIC" id="fig|1265820.5.peg.1750"/>
<keyword evidence="4" id="KW-1185">Reference proteome</keyword>
<dbReference type="EMBL" id="AODE01000018">
    <property type="protein sequence ID" value="EUJ30223.1"/>
    <property type="molecule type" value="Genomic_DNA"/>
</dbReference>